<accession>A0A7J9ETR3</accession>
<dbReference type="EMBL" id="JABEZW010000009">
    <property type="protein sequence ID" value="MBA0776423.1"/>
    <property type="molecule type" value="Genomic_DNA"/>
</dbReference>
<proteinExistence type="predicted"/>
<evidence type="ECO:0000313" key="1">
    <source>
        <dbReference type="EMBL" id="MBA0776423.1"/>
    </source>
</evidence>
<evidence type="ECO:0000313" key="2">
    <source>
        <dbReference type="Proteomes" id="UP000593568"/>
    </source>
</evidence>
<keyword evidence="2" id="KW-1185">Reference proteome</keyword>
<organism evidence="1 2">
    <name type="scientific">Gossypium trilobum</name>
    <dbReference type="NCBI Taxonomy" id="34281"/>
    <lineage>
        <taxon>Eukaryota</taxon>
        <taxon>Viridiplantae</taxon>
        <taxon>Streptophyta</taxon>
        <taxon>Embryophyta</taxon>
        <taxon>Tracheophyta</taxon>
        <taxon>Spermatophyta</taxon>
        <taxon>Magnoliopsida</taxon>
        <taxon>eudicotyledons</taxon>
        <taxon>Gunneridae</taxon>
        <taxon>Pentapetalae</taxon>
        <taxon>rosids</taxon>
        <taxon>malvids</taxon>
        <taxon>Malvales</taxon>
        <taxon>Malvaceae</taxon>
        <taxon>Malvoideae</taxon>
        <taxon>Gossypium</taxon>
    </lineage>
</organism>
<sequence length="22" mass="2639">MYLLSVMLALGYQNYLFIVNWS</sequence>
<protein>
    <submittedName>
        <fullName evidence="1">Uncharacterized protein</fullName>
    </submittedName>
</protein>
<reference evidence="1 2" key="1">
    <citation type="journal article" date="2019" name="Genome Biol. Evol.">
        <title>Insights into the evolution of the New World diploid cottons (Gossypium, subgenus Houzingenia) based on genome sequencing.</title>
        <authorList>
            <person name="Grover C.E."/>
            <person name="Arick M.A. 2nd"/>
            <person name="Thrash A."/>
            <person name="Conover J.L."/>
            <person name="Sanders W.S."/>
            <person name="Peterson D.G."/>
            <person name="Frelichowski J.E."/>
            <person name="Scheffler J.A."/>
            <person name="Scheffler B.E."/>
            <person name="Wendel J.F."/>
        </authorList>
    </citation>
    <scope>NUCLEOTIDE SEQUENCE [LARGE SCALE GENOMIC DNA]</scope>
    <source>
        <strain evidence="1">8</strain>
        <tissue evidence="1">Leaf</tissue>
    </source>
</reference>
<name>A0A7J9ETR3_9ROSI</name>
<gene>
    <name evidence="1" type="ORF">Gotri_011420</name>
</gene>
<comment type="caution">
    <text evidence="1">The sequence shown here is derived from an EMBL/GenBank/DDBJ whole genome shotgun (WGS) entry which is preliminary data.</text>
</comment>
<dbReference type="AlphaFoldDB" id="A0A7J9ETR3"/>
<dbReference type="Proteomes" id="UP000593568">
    <property type="component" value="Unassembled WGS sequence"/>
</dbReference>